<sequence length="34" mass="3749">MAADHNQAEHHHLLLANCQAQHEALMRGKTGMAL</sequence>
<dbReference type="EMBL" id="CP032153">
    <property type="protein sequence ID" value="AYN21691.1"/>
    <property type="molecule type" value="Genomic_DNA"/>
</dbReference>
<dbReference type="AlphaFoldDB" id="A0A3G2HXW5"/>
<evidence type="ECO:0000313" key="2">
    <source>
        <dbReference type="Proteomes" id="UP000268070"/>
    </source>
</evidence>
<gene>
    <name evidence="1" type="ORF">D3M96_14830</name>
</gene>
<accession>A0A3G2HXW5</accession>
<organism evidence="1 2">
    <name type="scientific">Alcaligenes aquatilis</name>
    <dbReference type="NCBI Taxonomy" id="323284"/>
    <lineage>
        <taxon>Bacteria</taxon>
        <taxon>Pseudomonadati</taxon>
        <taxon>Pseudomonadota</taxon>
        <taxon>Betaproteobacteria</taxon>
        <taxon>Burkholderiales</taxon>
        <taxon>Alcaligenaceae</taxon>
        <taxon>Alcaligenes</taxon>
    </lineage>
</organism>
<dbReference type="Proteomes" id="UP000268070">
    <property type="component" value="Chromosome"/>
</dbReference>
<name>A0A3G2HXW5_9BURK</name>
<proteinExistence type="predicted"/>
<dbReference type="KEGG" id="aaqu:D3M96_14830"/>
<reference evidence="1 2" key="1">
    <citation type="submission" date="2018-09" db="EMBL/GenBank/DDBJ databases">
        <title>Complete genome sequence of the hydrocarbonoclastic bacterium Alcaligenes aquatilis QD168, isolated from a crude-oil polluted marine sediment of Central Chile.</title>
        <authorList>
            <person name="Duran R.E."/>
            <person name="Barra B."/>
            <person name="Salva-Serra F."/>
            <person name="Mendez V."/>
            <person name="Moore E.R.B."/>
            <person name="Seeger M."/>
        </authorList>
    </citation>
    <scope>NUCLEOTIDE SEQUENCE [LARGE SCALE GENOMIC DNA]</scope>
    <source>
        <strain evidence="1 2">QD168</strain>
    </source>
</reference>
<protein>
    <submittedName>
        <fullName evidence="1">Uncharacterized protein</fullName>
    </submittedName>
</protein>
<evidence type="ECO:0000313" key="1">
    <source>
        <dbReference type="EMBL" id="AYN21691.1"/>
    </source>
</evidence>